<dbReference type="Gene3D" id="2.40.160.120">
    <property type="match status" value="1"/>
</dbReference>
<dbReference type="Gene3D" id="2.60.120.680">
    <property type="entry name" value="GOLD domain"/>
    <property type="match status" value="1"/>
</dbReference>
<dbReference type="SMART" id="SM00233">
    <property type="entry name" value="PH"/>
    <property type="match status" value="1"/>
</dbReference>
<keyword evidence="10" id="KW-1185">Reference proteome</keyword>
<dbReference type="GO" id="GO:0030011">
    <property type="term" value="P:maintenance of cell polarity"/>
    <property type="evidence" value="ECO:0007669"/>
    <property type="project" value="TreeGrafter"/>
</dbReference>
<protein>
    <submittedName>
        <fullName evidence="9">Oxysterol-binding protein-domain-containing protein</fullName>
    </submittedName>
</protein>
<dbReference type="InterPro" id="IPR036598">
    <property type="entry name" value="GOLD_dom_sf"/>
</dbReference>
<evidence type="ECO:0000256" key="1">
    <source>
        <dbReference type="ARBA" id="ARBA00008842"/>
    </source>
</evidence>
<dbReference type="AlphaFoldDB" id="A0AAD7QUF8"/>
<evidence type="ECO:0000256" key="5">
    <source>
        <dbReference type="SAM" id="Coils"/>
    </source>
</evidence>
<dbReference type="CDD" id="cd13289">
    <property type="entry name" value="PH_Osh3p_yeast"/>
    <property type="match status" value="1"/>
</dbReference>
<evidence type="ECO:0000313" key="9">
    <source>
        <dbReference type="EMBL" id="KAJ8101713.1"/>
    </source>
</evidence>
<evidence type="ECO:0000259" key="8">
    <source>
        <dbReference type="PROSITE" id="PS50866"/>
    </source>
</evidence>
<dbReference type="InterPro" id="IPR011993">
    <property type="entry name" value="PH-like_dom_sf"/>
</dbReference>
<dbReference type="GO" id="GO:0032541">
    <property type="term" value="C:cortical endoplasmic reticulum"/>
    <property type="evidence" value="ECO:0007669"/>
    <property type="project" value="TreeGrafter"/>
</dbReference>
<dbReference type="GO" id="GO:0032934">
    <property type="term" value="F:sterol binding"/>
    <property type="evidence" value="ECO:0007669"/>
    <property type="project" value="TreeGrafter"/>
</dbReference>
<dbReference type="Pfam" id="PF15409">
    <property type="entry name" value="PH_8"/>
    <property type="match status" value="1"/>
</dbReference>
<dbReference type="GO" id="GO:0006897">
    <property type="term" value="P:endocytosis"/>
    <property type="evidence" value="ECO:0007669"/>
    <property type="project" value="TreeGrafter"/>
</dbReference>
<reference evidence="9" key="1">
    <citation type="submission" date="2023-03" db="EMBL/GenBank/DDBJ databases">
        <title>Near-Complete genome sequence of Lipomyces tetrasporous NRRL Y-64009, an oleaginous yeast capable of growing on lignocellulosic hydrolysates.</title>
        <authorList>
            <consortium name="Lawrence Berkeley National Laboratory"/>
            <person name="Jagtap S.S."/>
            <person name="Liu J.-J."/>
            <person name="Walukiewicz H.E."/>
            <person name="Pangilinan J."/>
            <person name="Lipzen A."/>
            <person name="Ahrendt S."/>
            <person name="Koriabine M."/>
            <person name="Cobaugh K."/>
            <person name="Salamov A."/>
            <person name="Yoshinaga Y."/>
            <person name="Ng V."/>
            <person name="Daum C."/>
            <person name="Grigoriev I.V."/>
            <person name="Slininger P.J."/>
            <person name="Dien B.S."/>
            <person name="Jin Y.-S."/>
            <person name="Rao C.V."/>
        </authorList>
    </citation>
    <scope>NUCLEOTIDE SEQUENCE</scope>
    <source>
        <strain evidence="9">NRRL Y-64009</strain>
    </source>
</reference>
<dbReference type="GO" id="GO:0034727">
    <property type="term" value="P:piecemeal microautophagy of the nucleus"/>
    <property type="evidence" value="ECO:0007669"/>
    <property type="project" value="TreeGrafter"/>
</dbReference>
<keyword evidence="3" id="KW-0445">Lipid transport</keyword>
<feature type="region of interest" description="Disordered" evidence="6">
    <location>
        <begin position="418"/>
        <end position="451"/>
    </location>
</feature>
<dbReference type="GO" id="GO:0006887">
    <property type="term" value="P:exocytosis"/>
    <property type="evidence" value="ECO:0007669"/>
    <property type="project" value="TreeGrafter"/>
</dbReference>
<feature type="region of interest" description="Disordered" evidence="6">
    <location>
        <begin position="44"/>
        <end position="64"/>
    </location>
</feature>
<dbReference type="GO" id="GO:0120009">
    <property type="term" value="P:intermembrane lipid transfer"/>
    <property type="evidence" value="ECO:0007669"/>
    <property type="project" value="UniProtKB-ARBA"/>
</dbReference>
<dbReference type="PANTHER" id="PTHR10972">
    <property type="entry name" value="OXYSTEROL-BINDING PROTEIN-RELATED"/>
    <property type="match status" value="1"/>
</dbReference>
<name>A0AAD7QUF8_9ASCO</name>
<proteinExistence type="inferred from homology"/>
<organism evidence="9 10">
    <name type="scientific">Lipomyces tetrasporus</name>
    <dbReference type="NCBI Taxonomy" id="54092"/>
    <lineage>
        <taxon>Eukaryota</taxon>
        <taxon>Fungi</taxon>
        <taxon>Dikarya</taxon>
        <taxon>Ascomycota</taxon>
        <taxon>Saccharomycotina</taxon>
        <taxon>Lipomycetes</taxon>
        <taxon>Lipomycetales</taxon>
        <taxon>Lipomycetaceae</taxon>
        <taxon>Lipomyces</taxon>
    </lineage>
</organism>
<dbReference type="PROSITE" id="PS50003">
    <property type="entry name" value="PH_DOMAIN"/>
    <property type="match status" value="1"/>
</dbReference>
<keyword evidence="2" id="KW-0813">Transport</keyword>
<feature type="domain" description="GOLD" evidence="8">
    <location>
        <begin position="1"/>
        <end position="155"/>
    </location>
</feature>
<dbReference type="GO" id="GO:0005829">
    <property type="term" value="C:cytosol"/>
    <property type="evidence" value="ECO:0007669"/>
    <property type="project" value="TreeGrafter"/>
</dbReference>
<evidence type="ECO:0000259" key="7">
    <source>
        <dbReference type="PROSITE" id="PS50003"/>
    </source>
</evidence>
<dbReference type="InterPro" id="IPR001849">
    <property type="entry name" value="PH_domain"/>
</dbReference>
<dbReference type="FunFam" id="2.40.160.120:FF:000001">
    <property type="entry name" value="Oxysterol-binding protein"/>
    <property type="match status" value="1"/>
</dbReference>
<dbReference type="EMBL" id="JARPMG010000003">
    <property type="protein sequence ID" value="KAJ8101713.1"/>
    <property type="molecule type" value="Genomic_DNA"/>
</dbReference>
<dbReference type="InterPro" id="IPR009038">
    <property type="entry name" value="GOLD_dom"/>
</dbReference>
<dbReference type="GO" id="GO:0035621">
    <property type="term" value="P:ER to Golgi ceramide transport"/>
    <property type="evidence" value="ECO:0007669"/>
    <property type="project" value="TreeGrafter"/>
</dbReference>
<dbReference type="SUPFAM" id="SSF101576">
    <property type="entry name" value="Supernatant protein factor (SPF), C-terminal domain"/>
    <property type="match status" value="1"/>
</dbReference>
<dbReference type="Proteomes" id="UP001217417">
    <property type="component" value="Unassembled WGS sequence"/>
</dbReference>
<dbReference type="InterPro" id="IPR037239">
    <property type="entry name" value="OSBP_sf"/>
</dbReference>
<evidence type="ECO:0000313" key="10">
    <source>
        <dbReference type="Proteomes" id="UP001217417"/>
    </source>
</evidence>
<dbReference type="InterPro" id="IPR000648">
    <property type="entry name" value="Oxysterol-bd"/>
</dbReference>
<dbReference type="PANTHER" id="PTHR10972:SF203">
    <property type="entry name" value="OXYSTEROL-BINDING PROTEIN HOMOLOG 3"/>
    <property type="match status" value="1"/>
</dbReference>
<feature type="region of interest" description="Disordered" evidence="6">
    <location>
        <begin position="178"/>
        <end position="218"/>
    </location>
</feature>
<feature type="coiled-coil region" evidence="5">
    <location>
        <begin position="916"/>
        <end position="943"/>
    </location>
</feature>
<dbReference type="GO" id="GO:0005886">
    <property type="term" value="C:plasma membrane"/>
    <property type="evidence" value="ECO:0007669"/>
    <property type="project" value="TreeGrafter"/>
</dbReference>
<sequence>METLEIHSKAFLIKWILVPDNCSIQWQLKPNKKSINFGIFRRPAGSKHTESRSPLVQSAQSGRSRSSSVATVVQLSPMTGAGATTSSTSVSAASFDEKLVQSGLHPVYWLGKCHANVILKGSYIVASGSGGMFAFVFDNTFSKTLSKTVQFAQSILSVKDADLLAGRSATTVTVPPINRKRRKSVVPGVKQPPPPTNLSVHPGGDSSNTTEQGSVPAPGVEHRYHSGILLKKRRKKLQGYAKRYFALDSDSGMLSYYHDVSSSLLRGSIPLAIAAVSVKPQTREIFIDSGAEIWNLRATSVDDFEGWKNALEKARTLALAHELTPRLIRPSSPSTLSPTATIPLTDKDWSRMEIIGERLNEALVLSRKLGGSPYLGPEDPARGSEGYFAFDAMVEHISLNGTPLTSAVSSAATSAASTGTTTPAVLPAGPLPSGSTSSSSTVSSRRHPFWRKKSRENANAPLSQNTHSHGGASPVLAASKAHVETIEELQRLLEQVTGDYSSFLKVSRRKSFTSQLQANVSQDGMSVYSDSEFFDAEENPAILILADNDDVVEDIVVVSDDDDEEARSSSSLRRISSSSSSVVLTPLTPNKAVKRDLYPLPISAQISRRTSIPPNSVLPPSLIQFVRKNVGKDLSTIAMPVTANEPLSLLQRYAETMEYCTLLDSAAKAPVQTGDQILYIAAFAISCLSNTRSKDRALRKPFNPLLNETFELVREDLNFRFIAEKISHRPPIMATYAESEKWTYSYCPQPAQKFWGKSAEIISEGPITISVEGTDGETTTYSYVMPTTYLRNVLAGEKYVEPAGQVTIIASSGHKAVVEFKSKSIFSGQRAEEISVKFFKPQNKELPIGLQGRWTTELIRTPDNKLVWESGALLPEPRLRYGMPSFCAPLNQVTDIETGKLAPTDSRLRPDQRCLEEGKVDEAEELKKKLEEFQREKRKQGKIVAEGVSSVWFRKIEDCVWVPIQGENGYWESRKRGDWNSCPTLW</sequence>
<dbReference type="GeneID" id="80882094"/>
<dbReference type="SUPFAM" id="SSF50729">
    <property type="entry name" value="PH domain-like"/>
    <property type="match status" value="1"/>
</dbReference>
<dbReference type="SUPFAM" id="SSF144000">
    <property type="entry name" value="Oxysterol-binding protein-like"/>
    <property type="match status" value="1"/>
</dbReference>
<evidence type="ECO:0000256" key="2">
    <source>
        <dbReference type="ARBA" id="ARBA00022448"/>
    </source>
</evidence>
<feature type="compositionally biased region" description="Low complexity" evidence="6">
    <location>
        <begin position="433"/>
        <end position="443"/>
    </location>
</feature>
<dbReference type="InterPro" id="IPR041680">
    <property type="entry name" value="PH_8"/>
</dbReference>
<dbReference type="PROSITE" id="PS50866">
    <property type="entry name" value="GOLD"/>
    <property type="match status" value="1"/>
</dbReference>
<dbReference type="Pfam" id="PF01237">
    <property type="entry name" value="Oxysterol_BP"/>
    <property type="match status" value="1"/>
</dbReference>
<gene>
    <name evidence="9" type="ORF">POJ06DRAFT_247680</name>
</gene>
<dbReference type="RefSeq" id="XP_056045163.1">
    <property type="nucleotide sequence ID" value="XM_056186928.1"/>
</dbReference>
<dbReference type="Gene3D" id="2.30.29.30">
    <property type="entry name" value="Pleckstrin-homology domain (PH domain)/Phosphotyrosine-binding domain (PTB)"/>
    <property type="match status" value="1"/>
</dbReference>
<dbReference type="GO" id="GO:0097038">
    <property type="term" value="C:perinuclear endoplasmic reticulum"/>
    <property type="evidence" value="ECO:0007669"/>
    <property type="project" value="TreeGrafter"/>
</dbReference>
<comment type="caution">
    <text evidence="9">The sequence shown here is derived from an EMBL/GenBank/DDBJ whole genome shotgun (WGS) entry which is preliminary data.</text>
</comment>
<keyword evidence="4" id="KW-0446">Lipid-binding</keyword>
<feature type="domain" description="PH" evidence="7">
    <location>
        <begin position="222"/>
        <end position="316"/>
    </location>
</feature>
<evidence type="ECO:0000256" key="6">
    <source>
        <dbReference type="SAM" id="MobiDB-lite"/>
    </source>
</evidence>
<evidence type="ECO:0000256" key="4">
    <source>
        <dbReference type="ARBA" id="ARBA00023121"/>
    </source>
</evidence>
<comment type="similarity">
    <text evidence="1">Belongs to the OSBP family.</text>
</comment>
<keyword evidence="5" id="KW-0175">Coiled coil</keyword>
<evidence type="ECO:0000256" key="3">
    <source>
        <dbReference type="ARBA" id="ARBA00023055"/>
    </source>
</evidence>
<accession>A0AAD7QUF8</accession>